<dbReference type="InterPro" id="IPR050109">
    <property type="entry name" value="HTH-type_TetR-like_transc_reg"/>
</dbReference>
<dbReference type="AlphaFoldDB" id="A0A4R7VRT7"/>
<dbReference type="InterPro" id="IPR041583">
    <property type="entry name" value="TetR_C_31"/>
</dbReference>
<keyword evidence="5" id="KW-1185">Reference proteome</keyword>
<evidence type="ECO:0000313" key="5">
    <source>
        <dbReference type="Proteomes" id="UP000294927"/>
    </source>
</evidence>
<feature type="DNA-binding region" description="H-T-H motif" evidence="2">
    <location>
        <begin position="35"/>
        <end position="54"/>
    </location>
</feature>
<gene>
    <name evidence="4" type="ORF">CLV71_105329</name>
</gene>
<dbReference type="Gene3D" id="1.10.357.10">
    <property type="entry name" value="Tetracycline Repressor, domain 2"/>
    <property type="match status" value="1"/>
</dbReference>
<evidence type="ECO:0000259" key="3">
    <source>
        <dbReference type="PROSITE" id="PS50977"/>
    </source>
</evidence>
<protein>
    <submittedName>
        <fullName evidence="4">TetR family transcriptional regulator</fullName>
    </submittedName>
</protein>
<dbReference type="GO" id="GO:0000976">
    <property type="term" value="F:transcription cis-regulatory region binding"/>
    <property type="evidence" value="ECO:0007669"/>
    <property type="project" value="TreeGrafter"/>
</dbReference>
<dbReference type="PANTHER" id="PTHR30055">
    <property type="entry name" value="HTH-TYPE TRANSCRIPTIONAL REGULATOR RUTR"/>
    <property type="match status" value="1"/>
</dbReference>
<dbReference type="EMBL" id="SOCP01000005">
    <property type="protein sequence ID" value="TDV52198.1"/>
    <property type="molecule type" value="Genomic_DNA"/>
</dbReference>
<evidence type="ECO:0000256" key="2">
    <source>
        <dbReference type="PROSITE-ProRule" id="PRU00335"/>
    </source>
</evidence>
<dbReference type="GO" id="GO:0003700">
    <property type="term" value="F:DNA-binding transcription factor activity"/>
    <property type="evidence" value="ECO:0007669"/>
    <property type="project" value="TreeGrafter"/>
</dbReference>
<dbReference type="Pfam" id="PF17940">
    <property type="entry name" value="TetR_C_31"/>
    <property type="match status" value="1"/>
</dbReference>
<dbReference type="InterPro" id="IPR009057">
    <property type="entry name" value="Homeodomain-like_sf"/>
</dbReference>
<dbReference type="PANTHER" id="PTHR30055:SF219">
    <property type="entry name" value="TRANSCRIPTIONAL REGULATORY PROTEIN"/>
    <property type="match status" value="1"/>
</dbReference>
<dbReference type="SUPFAM" id="SSF46689">
    <property type="entry name" value="Homeodomain-like"/>
    <property type="match status" value="1"/>
</dbReference>
<dbReference type="PROSITE" id="PS50977">
    <property type="entry name" value="HTH_TETR_2"/>
    <property type="match status" value="1"/>
</dbReference>
<keyword evidence="1 2" id="KW-0238">DNA-binding</keyword>
<dbReference type="Proteomes" id="UP000294927">
    <property type="component" value="Unassembled WGS sequence"/>
</dbReference>
<feature type="domain" description="HTH tetR-type" evidence="3">
    <location>
        <begin position="12"/>
        <end position="72"/>
    </location>
</feature>
<organism evidence="4 5">
    <name type="scientific">Actinophytocola oryzae</name>
    <dbReference type="NCBI Taxonomy" id="502181"/>
    <lineage>
        <taxon>Bacteria</taxon>
        <taxon>Bacillati</taxon>
        <taxon>Actinomycetota</taxon>
        <taxon>Actinomycetes</taxon>
        <taxon>Pseudonocardiales</taxon>
        <taxon>Pseudonocardiaceae</taxon>
    </lineage>
</organism>
<comment type="caution">
    <text evidence="4">The sequence shown here is derived from an EMBL/GenBank/DDBJ whole genome shotgun (WGS) entry which is preliminary data.</text>
</comment>
<name>A0A4R7VRT7_9PSEU</name>
<dbReference type="InterPro" id="IPR036271">
    <property type="entry name" value="Tet_transcr_reg_TetR-rel_C_sf"/>
</dbReference>
<evidence type="ECO:0000256" key="1">
    <source>
        <dbReference type="ARBA" id="ARBA00023125"/>
    </source>
</evidence>
<dbReference type="PRINTS" id="PR00455">
    <property type="entry name" value="HTHTETR"/>
</dbReference>
<reference evidence="4 5" key="1">
    <citation type="submission" date="2019-03" db="EMBL/GenBank/DDBJ databases">
        <title>Genomic Encyclopedia of Archaeal and Bacterial Type Strains, Phase II (KMG-II): from individual species to whole genera.</title>
        <authorList>
            <person name="Goeker M."/>
        </authorList>
    </citation>
    <scope>NUCLEOTIDE SEQUENCE [LARGE SCALE GENOMIC DNA]</scope>
    <source>
        <strain evidence="4 5">DSM 45499</strain>
    </source>
</reference>
<evidence type="ECO:0000313" key="4">
    <source>
        <dbReference type="EMBL" id="TDV52198.1"/>
    </source>
</evidence>
<dbReference type="SUPFAM" id="SSF48498">
    <property type="entry name" value="Tetracyclin repressor-like, C-terminal domain"/>
    <property type="match status" value="1"/>
</dbReference>
<proteinExistence type="predicted"/>
<dbReference type="InterPro" id="IPR001647">
    <property type="entry name" value="HTH_TetR"/>
</dbReference>
<sequence length="195" mass="20756">MCKTIVLYGCAMGNREDLLVGAMRCLFEKGYARTTARDIASAAGVSLAAIGYHYGTKEDLLNAALYQALAEWGDDLGKALAAATRPDATPAEQFEETWTQVLRTFAANERLWAVQFELLAFLGQKPDLKAAFAAANRQGRQGLADLFGVTGETVGAVFQALVGGLAAQWLVDPESTPSGRDLRKALLAIADAVGD</sequence>
<accession>A0A4R7VRT7</accession>
<dbReference type="Pfam" id="PF00440">
    <property type="entry name" value="TetR_N"/>
    <property type="match status" value="1"/>
</dbReference>